<comment type="caution">
    <text evidence="1">The sequence shown here is derived from an EMBL/GenBank/DDBJ whole genome shotgun (WGS) entry which is preliminary data.</text>
</comment>
<sequence>MQKSQKSNMFGFPTGCFRNIARLKKYIDEV</sequence>
<dbReference type="HOGENOM" id="CLU_3404697_0_0_10"/>
<reference evidence="1 2" key="1">
    <citation type="submission" date="2013-04" db="EMBL/GenBank/DDBJ databases">
        <title>The Genome Sequence of Parabacteroides goldsteinii DSM 19448.</title>
        <authorList>
            <consortium name="The Broad Institute Genomics Platform"/>
            <person name="Earl A."/>
            <person name="Ward D."/>
            <person name="Feldgarden M."/>
            <person name="Gevers D."/>
            <person name="Martens E."/>
            <person name="Sakamoto M."/>
            <person name="Benno Y."/>
            <person name="Song Y."/>
            <person name="Liu C."/>
            <person name="Lee J."/>
            <person name="Bolanos M."/>
            <person name="Vaisanen M.L."/>
            <person name="Finegold S.M."/>
            <person name="Walker B."/>
            <person name="Young S."/>
            <person name="Zeng Q."/>
            <person name="Gargeya S."/>
            <person name="Fitzgerald M."/>
            <person name="Haas B."/>
            <person name="Abouelleil A."/>
            <person name="Allen A.W."/>
            <person name="Alvarado L."/>
            <person name="Arachchi H.M."/>
            <person name="Berlin A.M."/>
            <person name="Chapman S.B."/>
            <person name="Gainer-Dewar J."/>
            <person name="Goldberg J."/>
            <person name="Griggs A."/>
            <person name="Gujja S."/>
            <person name="Hansen M."/>
            <person name="Howarth C."/>
            <person name="Imamovic A."/>
            <person name="Ireland A."/>
            <person name="Larimer J."/>
            <person name="McCowan C."/>
            <person name="Murphy C."/>
            <person name="Pearson M."/>
            <person name="Poon T.W."/>
            <person name="Priest M."/>
            <person name="Roberts A."/>
            <person name="Saif S."/>
            <person name="Shea T."/>
            <person name="Sisk P."/>
            <person name="Sykes S."/>
            <person name="Wortman J."/>
            <person name="Nusbaum C."/>
            <person name="Birren B."/>
        </authorList>
    </citation>
    <scope>NUCLEOTIDE SEQUENCE [LARGE SCALE GENOMIC DNA]</scope>
    <source>
        <strain evidence="1 2">DSM 19448</strain>
    </source>
</reference>
<evidence type="ECO:0000313" key="2">
    <source>
        <dbReference type="Proteomes" id="UP000033047"/>
    </source>
</evidence>
<dbReference type="PATRIC" id="fig|927665.4.peg.1253"/>
<proteinExistence type="predicted"/>
<gene>
    <name evidence="1" type="ORF">HMPREF1535_01228</name>
</gene>
<protein>
    <submittedName>
        <fullName evidence="1">Uncharacterized protein</fullName>
    </submittedName>
</protein>
<evidence type="ECO:0000313" key="1">
    <source>
        <dbReference type="EMBL" id="KKB57781.1"/>
    </source>
</evidence>
<organism evidence="1 2">
    <name type="scientific">Parabacteroides goldsteinii DSM 19448 = WAL 12034</name>
    <dbReference type="NCBI Taxonomy" id="927665"/>
    <lineage>
        <taxon>Bacteria</taxon>
        <taxon>Pseudomonadati</taxon>
        <taxon>Bacteroidota</taxon>
        <taxon>Bacteroidia</taxon>
        <taxon>Bacteroidales</taxon>
        <taxon>Tannerellaceae</taxon>
        <taxon>Parabacteroides</taxon>
    </lineage>
</organism>
<dbReference type="EMBL" id="AQHV01000008">
    <property type="protein sequence ID" value="KKB57781.1"/>
    <property type="molecule type" value="Genomic_DNA"/>
</dbReference>
<accession>A0A0F5JIZ6</accession>
<dbReference type="AlphaFoldDB" id="A0A0F5JIZ6"/>
<name>A0A0F5JIZ6_9BACT</name>
<dbReference type="Proteomes" id="UP000033047">
    <property type="component" value="Unassembled WGS sequence"/>
</dbReference>
<dbReference type="STRING" id="927665.HMPREF1535_01228"/>